<evidence type="ECO:0000313" key="4">
    <source>
        <dbReference type="Proteomes" id="UP000775547"/>
    </source>
</evidence>
<accession>A0A9P7KDE3</accession>
<feature type="region of interest" description="Disordered" evidence="1">
    <location>
        <begin position="250"/>
        <end position="274"/>
    </location>
</feature>
<dbReference type="Proteomes" id="UP000775547">
    <property type="component" value="Unassembled WGS sequence"/>
</dbReference>
<proteinExistence type="predicted"/>
<organism evidence="3 4">
    <name type="scientific">Asterophora parasitica</name>
    <dbReference type="NCBI Taxonomy" id="117018"/>
    <lineage>
        <taxon>Eukaryota</taxon>
        <taxon>Fungi</taxon>
        <taxon>Dikarya</taxon>
        <taxon>Basidiomycota</taxon>
        <taxon>Agaricomycotina</taxon>
        <taxon>Agaricomycetes</taxon>
        <taxon>Agaricomycetidae</taxon>
        <taxon>Agaricales</taxon>
        <taxon>Tricholomatineae</taxon>
        <taxon>Lyophyllaceae</taxon>
        <taxon>Asterophora</taxon>
    </lineage>
</organism>
<gene>
    <name evidence="3" type="ORF">DXG03_003518</name>
</gene>
<dbReference type="Pfam" id="PF25790">
    <property type="entry name" value="BCD1"/>
    <property type="match status" value="1"/>
</dbReference>
<evidence type="ECO:0000313" key="3">
    <source>
        <dbReference type="EMBL" id="KAG5646468.1"/>
    </source>
</evidence>
<evidence type="ECO:0000256" key="1">
    <source>
        <dbReference type="SAM" id="MobiDB-lite"/>
    </source>
</evidence>
<dbReference type="AlphaFoldDB" id="A0A9P7KDE3"/>
<sequence length="274" mass="30213">MKQFRIHPPRDPLKPSSQALGPPYVLLTHRNSIATPLLTLTRQIAERALSKKDGAAPSWIRHLILPDPDDPDSFTPPHFVMTAQMDPRAVVHQKSSRTRLAYYRLDPTQTLEALLQNTHFVEFPTIEVWEEFSGTVVDVQGAVTQTLDDDEPRPKRRKLSAKAGKQAINGFLGGYGSEDEGEKEEKPKAGLALLGGYAGSDDDDETESGDVKAQKGDAVEEEDALTDSDDGVEVEIDPAVLMELMRARGESWTQDVGDDDEVDWGASGDEHEPE</sequence>
<reference evidence="3" key="1">
    <citation type="submission" date="2020-07" db="EMBL/GenBank/DDBJ databases">
        <authorList>
            <person name="Nieuwenhuis M."/>
            <person name="Van De Peppel L.J.J."/>
        </authorList>
    </citation>
    <scope>NUCLEOTIDE SEQUENCE</scope>
    <source>
        <strain evidence="3">AP01</strain>
        <tissue evidence="3">Mycelium</tissue>
    </source>
</reference>
<feature type="compositionally biased region" description="Basic and acidic residues" evidence="1">
    <location>
        <begin position="209"/>
        <end position="218"/>
    </location>
</feature>
<feature type="region of interest" description="Disordered" evidence="1">
    <location>
        <begin position="1"/>
        <end position="20"/>
    </location>
</feature>
<comment type="caution">
    <text evidence="3">The sequence shown here is derived from an EMBL/GenBank/DDBJ whole genome shotgun (WGS) entry which is preliminary data.</text>
</comment>
<dbReference type="InterPro" id="IPR057721">
    <property type="entry name" value="BCD1_alpha/beta"/>
</dbReference>
<dbReference type="EMBL" id="JABCKV010000021">
    <property type="protein sequence ID" value="KAG5646468.1"/>
    <property type="molecule type" value="Genomic_DNA"/>
</dbReference>
<protein>
    <recommendedName>
        <fullName evidence="2">BCD1 alpha/beta domain-containing protein</fullName>
    </recommendedName>
</protein>
<evidence type="ECO:0000259" key="2">
    <source>
        <dbReference type="Pfam" id="PF25790"/>
    </source>
</evidence>
<reference evidence="3" key="2">
    <citation type="submission" date="2021-10" db="EMBL/GenBank/DDBJ databases">
        <title>Phylogenomics reveals ancestral predisposition of the termite-cultivated fungus Termitomyces towards a domesticated lifestyle.</title>
        <authorList>
            <person name="Auxier B."/>
            <person name="Grum-Grzhimaylo A."/>
            <person name="Cardenas M.E."/>
            <person name="Lodge J.D."/>
            <person name="Laessoe T."/>
            <person name="Pedersen O."/>
            <person name="Smith M.E."/>
            <person name="Kuyper T.W."/>
            <person name="Franco-Molano E.A."/>
            <person name="Baroni T.J."/>
            <person name="Aanen D.K."/>
        </authorList>
    </citation>
    <scope>NUCLEOTIDE SEQUENCE</scope>
    <source>
        <strain evidence="3">AP01</strain>
        <tissue evidence="3">Mycelium</tissue>
    </source>
</reference>
<feature type="domain" description="BCD1 alpha/beta" evidence="2">
    <location>
        <begin position="18"/>
        <end position="134"/>
    </location>
</feature>
<feature type="compositionally biased region" description="Acidic residues" evidence="1">
    <location>
        <begin position="219"/>
        <end position="234"/>
    </location>
</feature>
<feature type="region of interest" description="Disordered" evidence="1">
    <location>
        <begin position="171"/>
        <end position="234"/>
    </location>
</feature>
<name>A0A9P7KDE3_9AGAR</name>
<keyword evidence="4" id="KW-1185">Reference proteome</keyword>
<dbReference type="OrthoDB" id="272357at2759"/>